<name>A0A7G5CF27_9CAUD</name>
<dbReference type="EMBL" id="MT663719">
    <property type="protein sequence ID" value="QMV47863.1"/>
    <property type="molecule type" value="Genomic_DNA"/>
</dbReference>
<protein>
    <submittedName>
        <fullName evidence="1">Putative OM-spanin</fullName>
    </submittedName>
</protein>
<dbReference type="InterPro" id="IPR058979">
    <property type="entry name" value="LysC-like"/>
</dbReference>
<evidence type="ECO:0000313" key="1">
    <source>
        <dbReference type="EMBL" id="QMV47863.1"/>
    </source>
</evidence>
<accession>A0A7G5CF27</accession>
<sequence>MTQLQRMMLVPILMLLTVLSTSCSNKPVVIYKDRIVKQYPPQAYLVTCKKPVLQGKTWKDIGQLAIDRGVALEDCTYKIDKIIEWSNGKGPE</sequence>
<proteinExistence type="predicted"/>
<organism evidence="1">
    <name type="scientific">Salmonella phage S144</name>
    <dbReference type="NCBI Taxonomy" id="2759179"/>
    <lineage>
        <taxon>Viruses</taxon>
        <taxon>Duplodnaviria</taxon>
        <taxon>Heunggongvirae</taxon>
        <taxon>Uroviricota</taxon>
        <taxon>Caudoviricetes</taxon>
        <taxon>Loughboroughvirus</taxon>
        <taxon>Loughboroughvirus ZCSE2</taxon>
    </lineage>
</organism>
<dbReference type="Pfam" id="PF23793">
    <property type="entry name" value="LysC"/>
    <property type="match status" value="1"/>
</dbReference>
<dbReference type="PROSITE" id="PS51257">
    <property type="entry name" value="PROKAR_LIPOPROTEIN"/>
    <property type="match status" value="1"/>
</dbReference>
<reference evidence="1" key="1">
    <citation type="journal article" date="2020" name="Int. J. Mol. Sci.">
        <title>Phage S144, A New Polyvalent Phage Infecting Salmonella spp. and Cronobacter sakazakii.</title>
        <authorList>
            <person name="Gambino M."/>
            <person name="Norgaard Sorensen A."/>
            <person name="Ahern S."/>
            <person name="Smyrlis G."/>
            <person name="Gencay Y.E."/>
            <person name="Hendrix H."/>
            <person name="Neve H."/>
            <person name="Noben J.P."/>
            <person name="Lavigne R."/>
            <person name="Brondsted L."/>
        </authorList>
    </citation>
    <scope>NUCLEOTIDE SEQUENCE [LARGE SCALE GENOMIC DNA]</scope>
</reference>
<dbReference type="Proteomes" id="UP000515366">
    <property type="component" value="Segment"/>
</dbReference>